<dbReference type="SUPFAM" id="SSF81296">
    <property type="entry name" value="E set domains"/>
    <property type="match status" value="1"/>
</dbReference>
<dbReference type="InterPro" id="IPR005066">
    <property type="entry name" value="MoCF_OxRdtse_dimer"/>
</dbReference>
<dbReference type="GO" id="GO:0020037">
    <property type="term" value="F:heme binding"/>
    <property type="evidence" value="ECO:0007669"/>
    <property type="project" value="TreeGrafter"/>
</dbReference>
<dbReference type="RefSeq" id="WP_076408468.1">
    <property type="nucleotide sequence ID" value="NZ_AP028040.1"/>
</dbReference>
<dbReference type="InterPro" id="IPR014756">
    <property type="entry name" value="Ig_E-set"/>
</dbReference>
<organism evidence="7 8">
    <name type="scientific">Alcaligenes xylosoxydans xylosoxydans</name>
    <name type="common">Achromobacter xylosoxidans</name>
    <dbReference type="NCBI Taxonomy" id="85698"/>
    <lineage>
        <taxon>Bacteria</taxon>
        <taxon>Pseudomonadati</taxon>
        <taxon>Pseudomonadota</taxon>
        <taxon>Betaproteobacteria</taxon>
        <taxon>Burkholderiales</taxon>
        <taxon>Alcaligenaceae</taxon>
        <taxon>Achromobacter</taxon>
    </lineage>
</organism>
<dbReference type="PRINTS" id="PR00407">
    <property type="entry name" value="EUMOPTERIN"/>
</dbReference>
<dbReference type="PANTHER" id="PTHR19372:SF7">
    <property type="entry name" value="SULFITE OXIDASE, MITOCHONDRIAL"/>
    <property type="match status" value="1"/>
</dbReference>
<dbReference type="SUPFAM" id="SSF56524">
    <property type="entry name" value="Oxidoreductase molybdopterin-binding domain"/>
    <property type="match status" value="1"/>
</dbReference>
<dbReference type="Proteomes" id="UP000187251">
    <property type="component" value="Unassembled WGS sequence"/>
</dbReference>
<dbReference type="GO" id="GO:0030151">
    <property type="term" value="F:molybdenum ion binding"/>
    <property type="evidence" value="ECO:0007669"/>
    <property type="project" value="InterPro"/>
</dbReference>
<dbReference type="InterPro" id="IPR036374">
    <property type="entry name" value="OxRdtase_Mopterin-bd_sf"/>
</dbReference>
<dbReference type="FunFam" id="3.90.420.10:FF:000007">
    <property type="entry name" value="Sulfite:cytochrome c oxidoreductase subunit A"/>
    <property type="match status" value="1"/>
</dbReference>
<evidence type="ECO:0000313" key="8">
    <source>
        <dbReference type="Proteomes" id="UP000187251"/>
    </source>
</evidence>
<dbReference type="EMBL" id="MJMN01000001">
    <property type="protein sequence ID" value="OMG93508.1"/>
    <property type="molecule type" value="Genomic_DNA"/>
</dbReference>
<dbReference type="InterPro" id="IPR006311">
    <property type="entry name" value="TAT_signal"/>
</dbReference>
<dbReference type="GO" id="GO:0043546">
    <property type="term" value="F:molybdopterin cofactor binding"/>
    <property type="evidence" value="ECO:0007669"/>
    <property type="project" value="TreeGrafter"/>
</dbReference>
<gene>
    <name evidence="7" type="ORF">BIZ92_04065</name>
</gene>
<reference evidence="7 8" key="1">
    <citation type="submission" date="2016-09" db="EMBL/GenBank/DDBJ databases">
        <title>Phylogenomics of Achromobacter.</title>
        <authorList>
            <person name="Jeukens J."/>
            <person name="Freschi L."/>
            <person name="Vincent A.T."/>
            <person name="Emond-Rheault J.-G."/>
            <person name="Kukavica-Ibrulj I."/>
            <person name="Charette S.J."/>
            <person name="Levesque R.C."/>
        </authorList>
    </citation>
    <scope>NUCLEOTIDE SEQUENCE [LARGE SCALE GENOMIC DNA]</scope>
    <source>
        <strain evidence="7 8">AUS488</strain>
    </source>
</reference>
<evidence type="ECO:0000256" key="2">
    <source>
        <dbReference type="ARBA" id="ARBA00022505"/>
    </source>
</evidence>
<feature type="domain" description="Oxidoreductase molybdopterin-binding" evidence="5">
    <location>
        <begin position="95"/>
        <end position="267"/>
    </location>
</feature>
<evidence type="ECO:0000259" key="6">
    <source>
        <dbReference type="Pfam" id="PF03404"/>
    </source>
</evidence>
<protein>
    <submittedName>
        <fullName evidence="7">Oxidase</fullName>
    </submittedName>
</protein>
<proteinExistence type="predicted"/>
<sequence>MSAFDPDGRRRFLRQACALGATGTLAGHALTSLAAPATVTLPFANGERDLIAYPQKRPLIRQTSRPPQLETPFAVFNEDLITPNDAFFVRYHLGNIPTAIDPAAYRLRVGGLVSKPLELSLADLKQQFGAPVELVAVTQCSGNSRGFFEPRVGGGQLGNGAMGNARWLGIPLKRVLEKAGIQAGARQVTFEGLDRPVLQGTPEFVKALDAAHALDGEVMLAYAMNGADLPMLNGYPVRLVVPGYYGTYWVKHLADIKVLDKEFDGFWMQKAYRIPDNDCACTPVGKAPEKTRPIGRYNVRSFITSLADGARVAKGQRVQVRGIAFDGGRGIRDVQFSADGGKTWRPATLGRDLGRYSFREWHADFTPAQAGVYQLKARATNMAGDTQPLEALWNPAGYMRNVVETVRVDAA</sequence>
<dbReference type="PANTHER" id="PTHR19372">
    <property type="entry name" value="SULFITE REDUCTASE"/>
    <property type="match status" value="1"/>
</dbReference>
<dbReference type="Pfam" id="PF03404">
    <property type="entry name" value="Mo-co_dimer"/>
    <property type="match status" value="1"/>
</dbReference>
<evidence type="ECO:0000256" key="4">
    <source>
        <dbReference type="ARBA" id="ARBA00023002"/>
    </source>
</evidence>
<accession>A0A1R1K2I3</accession>
<dbReference type="AlphaFoldDB" id="A0A1R1K2I3"/>
<dbReference type="InterPro" id="IPR000572">
    <property type="entry name" value="OxRdtase_Mopterin-bd_dom"/>
</dbReference>
<dbReference type="InterPro" id="IPR008335">
    <property type="entry name" value="Mopterin_OxRdtase_euk"/>
</dbReference>
<dbReference type="GO" id="GO:0006790">
    <property type="term" value="P:sulfur compound metabolic process"/>
    <property type="evidence" value="ECO:0007669"/>
    <property type="project" value="TreeGrafter"/>
</dbReference>
<dbReference type="Pfam" id="PF00174">
    <property type="entry name" value="Oxidored_molyb"/>
    <property type="match status" value="1"/>
</dbReference>
<comment type="cofactor">
    <cofactor evidence="1">
        <name>Mo-molybdopterin</name>
        <dbReference type="ChEBI" id="CHEBI:71302"/>
    </cofactor>
</comment>
<keyword evidence="2" id="KW-0500">Molybdenum</keyword>
<evidence type="ECO:0000256" key="1">
    <source>
        <dbReference type="ARBA" id="ARBA00001924"/>
    </source>
</evidence>
<dbReference type="PROSITE" id="PS51318">
    <property type="entry name" value="TAT"/>
    <property type="match status" value="1"/>
</dbReference>
<name>A0A1R1K2I3_ALCXX</name>
<dbReference type="Gene3D" id="3.90.420.10">
    <property type="entry name" value="Oxidoreductase, molybdopterin-binding domain"/>
    <property type="match status" value="1"/>
</dbReference>
<comment type="caution">
    <text evidence="7">The sequence shown here is derived from an EMBL/GenBank/DDBJ whole genome shotgun (WGS) entry which is preliminary data.</text>
</comment>
<dbReference type="GO" id="GO:0008482">
    <property type="term" value="F:sulfite oxidase activity"/>
    <property type="evidence" value="ECO:0007669"/>
    <property type="project" value="TreeGrafter"/>
</dbReference>
<keyword evidence="4" id="KW-0560">Oxidoreductase</keyword>
<evidence type="ECO:0000259" key="5">
    <source>
        <dbReference type="Pfam" id="PF00174"/>
    </source>
</evidence>
<dbReference type="Gene3D" id="2.60.40.650">
    <property type="match status" value="1"/>
</dbReference>
<evidence type="ECO:0000313" key="7">
    <source>
        <dbReference type="EMBL" id="OMG93508.1"/>
    </source>
</evidence>
<feature type="domain" description="Moybdenum cofactor oxidoreductase dimerisation" evidence="6">
    <location>
        <begin position="294"/>
        <end position="408"/>
    </location>
</feature>
<dbReference type="OrthoDB" id="9795587at2"/>
<evidence type="ECO:0000256" key="3">
    <source>
        <dbReference type="ARBA" id="ARBA00022723"/>
    </source>
</evidence>
<keyword evidence="3" id="KW-0479">Metal-binding</keyword>